<feature type="domain" description="Dienelactone hydrolase" evidence="2">
    <location>
        <begin position="18"/>
        <end position="240"/>
    </location>
</feature>
<name>A0A0X8E5R6_9MICO</name>
<gene>
    <name evidence="3" type="ORF">AWU67_12405</name>
</gene>
<reference evidence="3 4" key="1">
    <citation type="journal article" date="2016" name="J. Biotechnol.">
        <title>First complete genome sequence of a species in the genus Microterricola, an extremophilic cold active enzyme producing bacterial strain ERGS5:02 isolated from Sikkim Himalaya.</title>
        <authorList>
            <person name="Himanshu"/>
            <person name="Swarnkar M.K."/>
            <person name="Singh D."/>
            <person name="Kumar R."/>
        </authorList>
    </citation>
    <scope>NUCLEOTIDE SEQUENCE [LARGE SCALE GENOMIC DNA]</scope>
    <source>
        <strain evidence="3 4">ERGS5:02</strain>
    </source>
</reference>
<dbReference type="OrthoDB" id="3208682at2"/>
<dbReference type="SUPFAM" id="SSF53474">
    <property type="entry name" value="alpha/beta-Hydrolases"/>
    <property type="match status" value="1"/>
</dbReference>
<proteinExistence type="inferred from homology"/>
<dbReference type="EMBL" id="CP014145">
    <property type="protein sequence ID" value="AMB59531.1"/>
    <property type="molecule type" value="Genomic_DNA"/>
</dbReference>
<dbReference type="GO" id="GO:0016787">
    <property type="term" value="F:hydrolase activity"/>
    <property type="evidence" value="ECO:0007669"/>
    <property type="project" value="InterPro"/>
</dbReference>
<dbReference type="Gene3D" id="3.40.50.1820">
    <property type="entry name" value="alpha/beta hydrolase"/>
    <property type="match status" value="1"/>
</dbReference>
<protein>
    <recommendedName>
        <fullName evidence="2">Dienelactone hydrolase domain-containing protein</fullName>
    </recommendedName>
</protein>
<organism evidence="3 4">
    <name type="scientific">Microterricola viridarii</name>
    <dbReference type="NCBI Taxonomy" id="412690"/>
    <lineage>
        <taxon>Bacteria</taxon>
        <taxon>Bacillati</taxon>
        <taxon>Actinomycetota</taxon>
        <taxon>Actinomycetes</taxon>
        <taxon>Micrococcales</taxon>
        <taxon>Microbacteriaceae</taxon>
        <taxon>Microterricola</taxon>
    </lineage>
</organism>
<dbReference type="AlphaFoldDB" id="A0A0X8E5R6"/>
<evidence type="ECO:0000313" key="3">
    <source>
        <dbReference type="EMBL" id="AMB59531.1"/>
    </source>
</evidence>
<dbReference type="Proteomes" id="UP000058305">
    <property type="component" value="Chromosome"/>
</dbReference>
<dbReference type="PANTHER" id="PTHR22946:SF0">
    <property type="entry name" value="DIENELACTONE HYDROLASE DOMAIN-CONTAINING PROTEIN"/>
    <property type="match status" value="1"/>
</dbReference>
<dbReference type="PANTHER" id="PTHR22946">
    <property type="entry name" value="DIENELACTONE HYDROLASE DOMAIN-CONTAINING PROTEIN-RELATED"/>
    <property type="match status" value="1"/>
</dbReference>
<dbReference type="KEGG" id="mvd:AWU67_12405"/>
<evidence type="ECO:0000256" key="1">
    <source>
        <dbReference type="ARBA" id="ARBA00008645"/>
    </source>
</evidence>
<dbReference type="InterPro" id="IPR002925">
    <property type="entry name" value="Dienelactn_hydro"/>
</dbReference>
<comment type="similarity">
    <text evidence="1">Belongs to the AB hydrolase superfamily.</text>
</comment>
<evidence type="ECO:0000313" key="4">
    <source>
        <dbReference type="Proteomes" id="UP000058305"/>
    </source>
</evidence>
<dbReference type="Pfam" id="PF01738">
    <property type="entry name" value="DLH"/>
    <property type="match status" value="1"/>
</dbReference>
<dbReference type="InterPro" id="IPR050261">
    <property type="entry name" value="FrsA_esterase"/>
</dbReference>
<evidence type="ECO:0000259" key="2">
    <source>
        <dbReference type="Pfam" id="PF01738"/>
    </source>
</evidence>
<keyword evidence="4" id="KW-1185">Reference proteome</keyword>
<dbReference type="RefSeq" id="WP_067229511.1">
    <property type="nucleotide sequence ID" value="NZ_CP014145.1"/>
</dbReference>
<accession>A0A0X8E5R6</accession>
<dbReference type="InterPro" id="IPR029058">
    <property type="entry name" value="AB_hydrolase_fold"/>
</dbReference>
<sequence length="248" mass="26527">MAGLTRRDVEYHVGDTAMRGLFIAPAGAVKCATVVLIHDAFGLGDDMIAIAESLAARGLAVFAADVWGDRATPAAQAEIVPLIGSMAGNRAEWQARIAEAHRVATTQPEVDAANIALLGYCFGGSSALEFLRTGGVVRGVIAVHPGLDLLERDWSAATASGIQVHVALGSLDPMATRAERSRLEDELTEAEADWEIDVYSHTTHAFTSLRSRNSPRPELFDYHPRNAARSWQATVRVLDELFPPTAGA</sequence>
<reference evidence="4" key="2">
    <citation type="submission" date="2016-01" db="EMBL/GenBank/DDBJ databases">
        <title>First complete genome sequence of a species in the genus Microterricola, an extremophilic cold active enzyme producing strain ERGS5:02 isolated from Sikkim Himalaya.</title>
        <authorList>
            <person name="Kumar R."/>
            <person name="Singh D."/>
            <person name="Swarnkar M.K."/>
        </authorList>
    </citation>
    <scope>NUCLEOTIDE SEQUENCE [LARGE SCALE GENOMIC DNA]</scope>
    <source>
        <strain evidence="4">ERGS5:02</strain>
    </source>
</reference>